<dbReference type="AlphaFoldDB" id="A0A1Y0IVV1"/>
<evidence type="ECO:0000313" key="1">
    <source>
        <dbReference type="EMBL" id="ARU63513.1"/>
    </source>
</evidence>
<name>A0A1Y0IVV1_9BACL</name>
<sequence length="168" mass="18767">MYETWIKMFIDILDEMAPVTIVRSRLELPLGSVTGELSTFIRARLDLLDENSPWCDLDCQQAEDEVHVAYMIHVPSLNKRTDEEIVLNVKSIAGTQTISLLTPVGHIGQDTYVIKGSIQVPLDHPYDNPNSATHDMADLLVSLMKVGGYSHEDASDKEADDLVVWGEE</sequence>
<protein>
    <submittedName>
        <fullName evidence="1">Uncharacterized protein</fullName>
    </submittedName>
</protein>
<dbReference type="RefSeq" id="WP_087458849.1">
    <property type="nucleotide sequence ID" value="NZ_CP021434.1"/>
</dbReference>
<organism evidence="1 2">
    <name type="scientific">Tumebacillus avium</name>
    <dbReference type="NCBI Taxonomy" id="1903704"/>
    <lineage>
        <taxon>Bacteria</taxon>
        <taxon>Bacillati</taxon>
        <taxon>Bacillota</taxon>
        <taxon>Bacilli</taxon>
        <taxon>Bacillales</taxon>
        <taxon>Alicyclobacillaceae</taxon>
        <taxon>Tumebacillus</taxon>
    </lineage>
</organism>
<keyword evidence="2" id="KW-1185">Reference proteome</keyword>
<proteinExistence type="predicted"/>
<dbReference type="Proteomes" id="UP000195437">
    <property type="component" value="Chromosome"/>
</dbReference>
<reference evidence="2" key="1">
    <citation type="submission" date="2017-05" db="EMBL/GenBank/DDBJ databases">
        <authorList>
            <person name="Sung H."/>
        </authorList>
    </citation>
    <scope>NUCLEOTIDE SEQUENCE [LARGE SCALE GENOMIC DNA]</scope>
    <source>
        <strain evidence="2">AR23208</strain>
    </source>
</reference>
<evidence type="ECO:0000313" key="2">
    <source>
        <dbReference type="Proteomes" id="UP000195437"/>
    </source>
</evidence>
<dbReference type="OrthoDB" id="2968436at2"/>
<dbReference type="KEGG" id="tum:CBW65_22780"/>
<dbReference type="EMBL" id="CP021434">
    <property type="protein sequence ID" value="ARU63513.1"/>
    <property type="molecule type" value="Genomic_DNA"/>
</dbReference>
<gene>
    <name evidence="1" type="ORF">CBW65_22780</name>
</gene>
<accession>A0A1Y0IVV1</accession>